<feature type="compositionally biased region" description="Basic and acidic residues" evidence="1">
    <location>
        <begin position="36"/>
        <end position="62"/>
    </location>
</feature>
<name>A0A9W8JN24_9AGAR</name>
<evidence type="ECO:0000256" key="1">
    <source>
        <dbReference type="SAM" id="MobiDB-lite"/>
    </source>
</evidence>
<feature type="compositionally biased region" description="Pro residues" evidence="1">
    <location>
        <begin position="77"/>
        <end position="88"/>
    </location>
</feature>
<feature type="region of interest" description="Disordered" evidence="1">
    <location>
        <begin position="1"/>
        <end position="133"/>
    </location>
</feature>
<feature type="compositionally biased region" description="Polar residues" evidence="1">
    <location>
        <begin position="1"/>
        <end position="10"/>
    </location>
</feature>
<gene>
    <name evidence="2" type="ORF">NLJ89_g12045</name>
</gene>
<evidence type="ECO:0000313" key="3">
    <source>
        <dbReference type="Proteomes" id="UP001148786"/>
    </source>
</evidence>
<dbReference type="Proteomes" id="UP001148786">
    <property type="component" value="Unassembled WGS sequence"/>
</dbReference>
<accession>A0A9W8JN24</accession>
<keyword evidence="3" id="KW-1185">Reference proteome</keyword>
<comment type="caution">
    <text evidence="2">The sequence shown here is derived from an EMBL/GenBank/DDBJ whole genome shotgun (WGS) entry which is preliminary data.</text>
</comment>
<feature type="compositionally biased region" description="Pro residues" evidence="1">
    <location>
        <begin position="118"/>
        <end position="127"/>
    </location>
</feature>
<dbReference type="EMBL" id="JANKHO010003429">
    <property type="protein sequence ID" value="KAJ3483626.1"/>
    <property type="molecule type" value="Genomic_DNA"/>
</dbReference>
<protein>
    <submittedName>
        <fullName evidence="2">Uncharacterized protein</fullName>
    </submittedName>
</protein>
<sequence length="158" mass="17520">MTTSTLSRMSGLSDFPVPPRDHRDRAEILSTYFAGQREREREREGEREGEGEEGREREREGGQEGEEEEDVTLTLTKPPPPPPIPLPLPHSLMEEHKVTFGKNLSADDVAKNLSSSSSPPPTSPPKPTTCTPASTSAAFLSFVETRLSGLFFRFSFVF</sequence>
<dbReference type="OrthoDB" id="3228777at2759"/>
<proteinExistence type="predicted"/>
<evidence type="ECO:0000313" key="2">
    <source>
        <dbReference type="EMBL" id="KAJ3483626.1"/>
    </source>
</evidence>
<reference evidence="2" key="1">
    <citation type="submission" date="2022-07" db="EMBL/GenBank/DDBJ databases">
        <title>Genome Sequence of Agrocybe chaxingu.</title>
        <authorList>
            <person name="Buettner E."/>
        </authorList>
    </citation>
    <scope>NUCLEOTIDE SEQUENCE</scope>
    <source>
        <strain evidence="2">MP-N11</strain>
    </source>
</reference>
<organism evidence="2 3">
    <name type="scientific">Agrocybe chaxingu</name>
    <dbReference type="NCBI Taxonomy" id="84603"/>
    <lineage>
        <taxon>Eukaryota</taxon>
        <taxon>Fungi</taxon>
        <taxon>Dikarya</taxon>
        <taxon>Basidiomycota</taxon>
        <taxon>Agaricomycotina</taxon>
        <taxon>Agaricomycetes</taxon>
        <taxon>Agaricomycetidae</taxon>
        <taxon>Agaricales</taxon>
        <taxon>Agaricineae</taxon>
        <taxon>Strophariaceae</taxon>
        <taxon>Agrocybe</taxon>
    </lineage>
</organism>
<dbReference type="AlphaFoldDB" id="A0A9W8JN24"/>